<sequence>MELLSVAQKYEMSSVIDHIHPPFIHRENAFLAYSLAQKYGLRHEAIQAARFTLKFTLTIEKFEDVMPGAYLHELWKYHQRVQAWLKFELPSLRCRTPNQYGSGPPYWVRLYIMSISESPSLFDPIEFQMALMRHTTGTVTETMRTFWTTLTVVVHRSMEKAESGLSVLGTDTSPQNHVGLPAVSFPLPECLDISEADVVVRSSDRADFLVHKAILASSSPVFRDMFSLPQSPNNGTVDELAVVEISEDAELVRCLITILYPIPSEIPASYDRILALLAAAQKYDMGAVQSSIRGEVAHRQSPILDGAQAFRAYAIASRSKLIPEMNVAAALTLDYPMTFEHLGDDLRLFEGWALHELSNFRKSCRDHLVSCFESFLALNGPSKIWVDCRGSKAKPLTKGAPALPTWVHDLFSQQIEELKQDFTRPLIQPVYRSHAAWGFSGTCTFCLERHATNGEDYRAQLEQDNRPCSGE</sequence>
<dbReference type="PANTHER" id="PTHR46672">
    <property type="entry name" value="OS08G0495500 PROTEIN-RELATED"/>
    <property type="match status" value="1"/>
</dbReference>
<evidence type="ECO:0000313" key="2">
    <source>
        <dbReference type="EMBL" id="KAH8983101.1"/>
    </source>
</evidence>
<feature type="domain" description="BTB" evidence="1">
    <location>
        <begin position="196"/>
        <end position="268"/>
    </location>
</feature>
<protein>
    <recommendedName>
        <fullName evidence="1">BTB domain-containing protein</fullName>
    </recommendedName>
</protein>
<dbReference type="CDD" id="cd18186">
    <property type="entry name" value="BTB_POZ_ZBTB_KLHL-like"/>
    <property type="match status" value="1"/>
</dbReference>
<dbReference type="SMART" id="SM00225">
    <property type="entry name" value="BTB"/>
    <property type="match status" value="1"/>
</dbReference>
<dbReference type="EMBL" id="JAKELL010000092">
    <property type="protein sequence ID" value="KAH8983101.1"/>
    <property type="molecule type" value="Genomic_DNA"/>
</dbReference>
<dbReference type="Proteomes" id="UP001201163">
    <property type="component" value="Unassembled WGS sequence"/>
</dbReference>
<dbReference type="SUPFAM" id="SSF54695">
    <property type="entry name" value="POZ domain"/>
    <property type="match status" value="1"/>
</dbReference>
<dbReference type="PANTHER" id="PTHR46672:SF1">
    <property type="entry name" value="OS08G0103600 PROTEIN"/>
    <property type="match status" value="1"/>
</dbReference>
<organism evidence="2 3">
    <name type="scientific">Lactarius akahatsu</name>
    <dbReference type="NCBI Taxonomy" id="416441"/>
    <lineage>
        <taxon>Eukaryota</taxon>
        <taxon>Fungi</taxon>
        <taxon>Dikarya</taxon>
        <taxon>Basidiomycota</taxon>
        <taxon>Agaricomycotina</taxon>
        <taxon>Agaricomycetes</taxon>
        <taxon>Russulales</taxon>
        <taxon>Russulaceae</taxon>
        <taxon>Lactarius</taxon>
    </lineage>
</organism>
<dbReference type="PROSITE" id="PS50097">
    <property type="entry name" value="BTB"/>
    <property type="match status" value="1"/>
</dbReference>
<dbReference type="InterPro" id="IPR011333">
    <property type="entry name" value="SKP1/BTB/POZ_sf"/>
</dbReference>
<dbReference type="Pfam" id="PF00651">
    <property type="entry name" value="BTB"/>
    <property type="match status" value="1"/>
</dbReference>
<dbReference type="InterPro" id="IPR000210">
    <property type="entry name" value="BTB/POZ_dom"/>
</dbReference>
<gene>
    <name evidence="2" type="ORF">EDB92DRAFT_1891810</name>
</gene>
<proteinExistence type="predicted"/>
<feature type="non-terminal residue" evidence="2">
    <location>
        <position position="471"/>
    </location>
</feature>
<reference evidence="2" key="1">
    <citation type="submission" date="2022-01" db="EMBL/GenBank/DDBJ databases">
        <title>Comparative genomics reveals a dynamic genome evolution in the ectomycorrhizal milk-cap (Lactarius) mushrooms.</title>
        <authorList>
            <consortium name="DOE Joint Genome Institute"/>
            <person name="Lebreton A."/>
            <person name="Tang N."/>
            <person name="Kuo A."/>
            <person name="LaButti K."/>
            <person name="Drula E."/>
            <person name="Barry K."/>
            <person name="Clum A."/>
            <person name="Lipzen A."/>
            <person name="Mousain D."/>
            <person name="Ng V."/>
            <person name="Wang R."/>
            <person name="Wang X."/>
            <person name="Dai Y."/>
            <person name="Henrissat B."/>
            <person name="Grigoriev I.V."/>
            <person name="Guerin-Laguette A."/>
            <person name="Yu F."/>
            <person name="Martin F.M."/>
        </authorList>
    </citation>
    <scope>NUCLEOTIDE SEQUENCE</scope>
    <source>
        <strain evidence="2">QP</strain>
    </source>
</reference>
<evidence type="ECO:0000259" key="1">
    <source>
        <dbReference type="PROSITE" id="PS50097"/>
    </source>
</evidence>
<keyword evidence="3" id="KW-1185">Reference proteome</keyword>
<comment type="caution">
    <text evidence="2">The sequence shown here is derived from an EMBL/GenBank/DDBJ whole genome shotgun (WGS) entry which is preliminary data.</text>
</comment>
<dbReference type="InterPro" id="IPR044714">
    <property type="entry name" value="AtSIBP1-like"/>
</dbReference>
<accession>A0AAD4Q9G1</accession>
<dbReference type="AlphaFoldDB" id="A0AAD4Q9G1"/>
<name>A0AAD4Q9G1_9AGAM</name>
<evidence type="ECO:0000313" key="3">
    <source>
        <dbReference type="Proteomes" id="UP001201163"/>
    </source>
</evidence>
<dbReference type="Gene3D" id="3.30.710.10">
    <property type="entry name" value="Potassium Channel Kv1.1, Chain A"/>
    <property type="match status" value="1"/>
</dbReference>